<reference evidence="1" key="1">
    <citation type="journal article" date="2022" name="bioRxiv">
        <title>Population genetic analysis of Ophidiomyces ophidiicola, the causative agent of snake fungal disease, indicates recent introductions to the USA.</title>
        <authorList>
            <person name="Ladner J.T."/>
            <person name="Palmer J.M."/>
            <person name="Ettinger C.L."/>
            <person name="Stajich J.E."/>
            <person name="Farrell T.M."/>
            <person name="Glorioso B.M."/>
            <person name="Lawson B."/>
            <person name="Price S.J."/>
            <person name="Stengle A.G."/>
            <person name="Grear D.A."/>
            <person name="Lorch J.M."/>
        </authorList>
    </citation>
    <scope>NUCLEOTIDE SEQUENCE</scope>
    <source>
        <strain evidence="1">NWHC 24266-5</strain>
    </source>
</reference>
<gene>
    <name evidence="1" type="ORF">LOY88_001739</name>
</gene>
<evidence type="ECO:0000313" key="1">
    <source>
        <dbReference type="EMBL" id="KAI2390139.1"/>
    </source>
</evidence>
<protein>
    <submittedName>
        <fullName evidence="1">Uncharacterized protein</fullName>
    </submittedName>
</protein>
<proteinExistence type="predicted"/>
<name>A0ACB8V0W5_9EURO</name>
<dbReference type="EMBL" id="JALBCA010000019">
    <property type="protein sequence ID" value="KAI2390139.1"/>
    <property type="molecule type" value="Genomic_DNA"/>
</dbReference>
<comment type="caution">
    <text evidence="1">The sequence shown here is derived from an EMBL/GenBank/DDBJ whole genome shotgun (WGS) entry which is preliminary data.</text>
</comment>
<organism evidence="1">
    <name type="scientific">Ophidiomyces ophidiicola</name>
    <dbReference type="NCBI Taxonomy" id="1387563"/>
    <lineage>
        <taxon>Eukaryota</taxon>
        <taxon>Fungi</taxon>
        <taxon>Dikarya</taxon>
        <taxon>Ascomycota</taxon>
        <taxon>Pezizomycotina</taxon>
        <taxon>Eurotiomycetes</taxon>
        <taxon>Eurotiomycetidae</taxon>
        <taxon>Onygenales</taxon>
        <taxon>Onygenaceae</taxon>
        <taxon>Ophidiomyces</taxon>
    </lineage>
</organism>
<accession>A0ACB8V0W5</accession>
<sequence>MDTSQTVATWLSLAATVIGLGSIVTQFRSFIDETDPFYSLRDARHLGRWKLRQLQIPWYRIIKPPPIGPIITASLPDGLCGRRTVFVSRLPLGEPSGRAAWSLVLSVIHASPGFVEQLQQPRFEVTSEKDIGTVSHCTTIGVEPMSIFSDSTWDNLPLQTLVKHKLTTCTWRVEWPLGEIARVHFGAHDSHSFSKDVYPLKFERRVDKCLQMLAGVVDAAAPISFKCAFPERKPGGSWILRYTIRGFGGAHGGRHLYNMIGGDVKKVDFLFMKAISADPEELRDTTMLYLPSSQGHHDGVILYVPENESTILNKALDFLPWTLLSWSIHRGLRDILIAFAKKRMDLHRGHLADTLRAVVAKYPERLEARGWDSQFVREEMADMAAGAVAAGSGNSGDMVRIVTDIALVMWDGSTAELDRTSFWGYPTSTHSSPVLTSMAVVALIKCFVLKWSNDLDYQMYHNLPLELYLG</sequence>